<dbReference type="InterPro" id="IPR016467">
    <property type="entry name" value="DNA_recomb/repair_RecA-like"/>
</dbReference>
<dbReference type="Proteomes" id="UP000091820">
    <property type="component" value="Unassembled WGS sequence"/>
</dbReference>
<keyword evidence="10" id="KW-1185">Reference proteome</keyword>
<evidence type="ECO:0000256" key="6">
    <source>
        <dbReference type="ARBA" id="ARBA00023242"/>
    </source>
</evidence>
<evidence type="ECO:0000256" key="5">
    <source>
        <dbReference type="ARBA" id="ARBA00023204"/>
    </source>
</evidence>
<dbReference type="GO" id="GO:0000400">
    <property type="term" value="F:four-way junction DNA binding"/>
    <property type="evidence" value="ECO:0007669"/>
    <property type="project" value="TreeGrafter"/>
</dbReference>
<dbReference type="GO" id="GO:0045003">
    <property type="term" value="P:double-strand break repair via synthesis-dependent strand annealing"/>
    <property type="evidence" value="ECO:0007669"/>
    <property type="project" value="TreeGrafter"/>
</dbReference>
<name>A0A1A9WEE6_9MUSC</name>
<evidence type="ECO:0000256" key="4">
    <source>
        <dbReference type="ARBA" id="ARBA00022840"/>
    </source>
</evidence>
<dbReference type="EnsemblMetazoa" id="GBRI016546-RA">
    <property type="protein sequence ID" value="GBRI016546-PA"/>
    <property type="gene ID" value="GBRI016546"/>
</dbReference>
<keyword evidence="6" id="KW-0539">Nucleus</keyword>
<dbReference type="InterPro" id="IPR013632">
    <property type="entry name" value="Rad51_C"/>
</dbReference>
<dbReference type="PANTHER" id="PTHR46487:SF1">
    <property type="entry name" value="DNA REPAIR PROTEIN XRCC3"/>
    <property type="match status" value="1"/>
</dbReference>
<reference evidence="9" key="2">
    <citation type="submission" date="2020-05" db="UniProtKB">
        <authorList>
            <consortium name="EnsemblMetazoa"/>
        </authorList>
    </citation>
    <scope>IDENTIFICATION</scope>
    <source>
        <strain evidence="9">IAEA</strain>
    </source>
</reference>
<feature type="signal peptide" evidence="7">
    <location>
        <begin position="1"/>
        <end position="16"/>
    </location>
</feature>
<organism evidence="9 10">
    <name type="scientific">Glossina brevipalpis</name>
    <dbReference type="NCBI Taxonomy" id="37001"/>
    <lineage>
        <taxon>Eukaryota</taxon>
        <taxon>Metazoa</taxon>
        <taxon>Ecdysozoa</taxon>
        <taxon>Arthropoda</taxon>
        <taxon>Hexapoda</taxon>
        <taxon>Insecta</taxon>
        <taxon>Pterygota</taxon>
        <taxon>Neoptera</taxon>
        <taxon>Endopterygota</taxon>
        <taxon>Diptera</taxon>
        <taxon>Brachycera</taxon>
        <taxon>Muscomorpha</taxon>
        <taxon>Hippoboscoidea</taxon>
        <taxon>Glossinidae</taxon>
        <taxon>Glossina</taxon>
    </lineage>
</organism>
<dbReference type="GO" id="GO:0090656">
    <property type="term" value="P:t-circle formation"/>
    <property type="evidence" value="ECO:0007669"/>
    <property type="project" value="TreeGrafter"/>
</dbReference>
<dbReference type="Gene3D" id="3.40.50.300">
    <property type="entry name" value="P-loop containing nucleotide triphosphate hydrolases"/>
    <property type="match status" value="1"/>
</dbReference>
<keyword evidence="3" id="KW-0227">DNA damage</keyword>
<evidence type="ECO:0000313" key="9">
    <source>
        <dbReference type="EnsemblMetazoa" id="GBRI016546-PA"/>
    </source>
</evidence>
<keyword evidence="7" id="KW-0732">Signal</keyword>
<dbReference type="PANTHER" id="PTHR46487">
    <property type="entry name" value="DNA REPAIR PROTEIN XRCC3"/>
    <property type="match status" value="1"/>
</dbReference>
<sequence length="341" mass="38461">MYIVLGILLLTSKVCNWNIMEDIFLKNLPSHLRDLAERAYIKDAEQTILTPQAHLLLKDFTEEDVHALKTAAAKLLAKPIVTASNLLHLPYSKRWSRLSFACMSLDKCTRGGILTCGITEFCGTASAGKTQLLLQLSLTVQLNDELGGLNGGVAFICTENRFPSKRLFEMSKYFIKIFPTYEINYMANVHVEHIIESDALLKCVGERLPELMSSTCIKLIIIDSVAAVFRTYTDYVDRSRDMRRLANHLLHLAYKYNCVVICVNQVATVDNEHPDVPCLGLSWSHLGRTRIRISKVPKQIKLQGRLLTVRKLEVMYSPDTPNDFAEFLITKDGVADLPSIK</sequence>
<feature type="domain" description="RecA family profile 1" evidence="8">
    <location>
        <begin position="94"/>
        <end position="266"/>
    </location>
</feature>
<dbReference type="InterPro" id="IPR020588">
    <property type="entry name" value="RecA_ATP-bd"/>
</dbReference>
<evidence type="ECO:0000259" key="8">
    <source>
        <dbReference type="PROSITE" id="PS50162"/>
    </source>
</evidence>
<dbReference type="VEuPathDB" id="VectorBase:GBRI016546"/>
<proteinExistence type="predicted"/>
<dbReference type="PIRSF" id="PIRSF005856">
    <property type="entry name" value="Rad51"/>
    <property type="match status" value="1"/>
</dbReference>
<evidence type="ECO:0000256" key="3">
    <source>
        <dbReference type="ARBA" id="ARBA00022763"/>
    </source>
</evidence>
<dbReference type="PROSITE" id="PS50162">
    <property type="entry name" value="RECA_2"/>
    <property type="match status" value="1"/>
</dbReference>
<reference evidence="10" key="1">
    <citation type="submission" date="2014-03" db="EMBL/GenBank/DDBJ databases">
        <authorList>
            <person name="Aksoy S."/>
            <person name="Warren W."/>
            <person name="Wilson R.K."/>
        </authorList>
    </citation>
    <scope>NUCLEOTIDE SEQUENCE [LARGE SCALE GENOMIC DNA]</scope>
    <source>
        <strain evidence="10">IAEA</strain>
    </source>
</reference>
<evidence type="ECO:0000256" key="2">
    <source>
        <dbReference type="ARBA" id="ARBA00022741"/>
    </source>
</evidence>
<dbReference type="GO" id="GO:0005524">
    <property type="term" value="F:ATP binding"/>
    <property type="evidence" value="ECO:0007669"/>
    <property type="project" value="UniProtKB-KW"/>
</dbReference>
<dbReference type="CDD" id="cd19491">
    <property type="entry name" value="XRCC3"/>
    <property type="match status" value="1"/>
</dbReference>
<dbReference type="STRING" id="37001.A0A1A9WEE6"/>
<dbReference type="SUPFAM" id="SSF52540">
    <property type="entry name" value="P-loop containing nucleoside triphosphate hydrolases"/>
    <property type="match status" value="1"/>
</dbReference>
<comment type="subcellular location">
    <subcellularLocation>
        <location evidence="1">Nucleus</location>
    </subcellularLocation>
</comment>
<accession>A0A1A9WEE6</accession>
<evidence type="ECO:0000256" key="7">
    <source>
        <dbReference type="SAM" id="SignalP"/>
    </source>
</evidence>
<keyword evidence="4" id="KW-0067">ATP-binding</keyword>
<protein>
    <recommendedName>
        <fullName evidence="8">RecA family profile 1 domain-containing protein</fullName>
    </recommendedName>
</protein>
<feature type="chain" id="PRO_5008400284" description="RecA family profile 1 domain-containing protein" evidence="7">
    <location>
        <begin position="17"/>
        <end position="341"/>
    </location>
</feature>
<evidence type="ECO:0000313" key="10">
    <source>
        <dbReference type="Proteomes" id="UP000091820"/>
    </source>
</evidence>
<evidence type="ECO:0000256" key="1">
    <source>
        <dbReference type="ARBA" id="ARBA00004123"/>
    </source>
</evidence>
<dbReference type="Pfam" id="PF08423">
    <property type="entry name" value="Rad51"/>
    <property type="match status" value="1"/>
</dbReference>
<dbReference type="InterPro" id="IPR027417">
    <property type="entry name" value="P-loop_NTPase"/>
</dbReference>
<keyword evidence="2" id="KW-0547">Nucleotide-binding</keyword>
<dbReference type="GO" id="GO:0005657">
    <property type="term" value="C:replication fork"/>
    <property type="evidence" value="ECO:0007669"/>
    <property type="project" value="TreeGrafter"/>
</dbReference>
<dbReference type="GO" id="GO:0140664">
    <property type="term" value="F:ATP-dependent DNA damage sensor activity"/>
    <property type="evidence" value="ECO:0007669"/>
    <property type="project" value="InterPro"/>
</dbReference>
<dbReference type="GO" id="GO:0071140">
    <property type="term" value="P:resolution of mitotic recombination intermediates"/>
    <property type="evidence" value="ECO:0007669"/>
    <property type="project" value="TreeGrafter"/>
</dbReference>
<dbReference type="GO" id="GO:0000722">
    <property type="term" value="P:telomere maintenance via recombination"/>
    <property type="evidence" value="ECO:0007669"/>
    <property type="project" value="TreeGrafter"/>
</dbReference>
<dbReference type="AlphaFoldDB" id="A0A1A9WEE6"/>
<dbReference type="GO" id="GO:0033065">
    <property type="term" value="C:Rad51C-XRCC3 complex"/>
    <property type="evidence" value="ECO:0007669"/>
    <property type="project" value="TreeGrafter"/>
</dbReference>
<dbReference type="InterPro" id="IPR047348">
    <property type="entry name" value="XRCC3-like_C"/>
</dbReference>
<keyword evidence="5" id="KW-0234">DNA repair</keyword>